<evidence type="ECO:0000313" key="2">
    <source>
        <dbReference type="Proteomes" id="UP000095544"/>
    </source>
</evidence>
<reference evidence="1 2" key="1">
    <citation type="submission" date="2015-09" db="EMBL/GenBank/DDBJ databases">
        <authorList>
            <consortium name="Pathogen Informatics"/>
        </authorList>
    </citation>
    <scope>NUCLEOTIDE SEQUENCE [LARGE SCALE GENOMIC DNA]</scope>
    <source>
        <strain evidence="1 2">2789STDY5834876</strain>
    </source>
</reference>
<proteinExistence type="predicted"/>
<dbReference type="STRING" id="39482.ERS852491_03928"/>
<protein>
    <submittedName>
        <fullName evidence="1">Uncharacterized protein</fullName>
    </submittedName>
</protein>
<organism evidence="1 2">
    <name type="scientific">Faecalicatena contorta</name>
    <dbReference type="NCBI Taxonomy" id="39482"/>
    <lineage>
        <taxon>Bacteria</taxon>
        <taxon>Bacillati</taxon>
        <taxon>Bacillota</taxon>
        <taxon>Clostridia</taxon>
        <taxon>Lachnospirales</taxon>
        <taxon>Lachnospiraceae</taxon>
        <taxon>Faecalicatena</taxon>
    </lineage>
</organism>
<dbReference type="RefSeq" id="WP_055154731.1">
    <property type="nucleotide sequence ID" value="NZ_CYZU01000048.1"/>
</dbReference>
<gene>
    <name evidence="1" type="ORF">ERS852491_03928</name>
</gene>
<dbReference type="Proteomes" id="UP000095544">
    <property type="component" value="Unassembled WGS sequence"/>
</dbReference>
<sequence length="117" mass="13880">MVRISWADKEIKKHKIHNLVEQALKDPRFKEAQKKQADEDIKRAFDSFLLISVDYLYRECDYNKDQILAYMEFIIRQLKFVETDADYFLLLNEALLDDIGIDILNSSFKKESVDKSV</sequence>
<evidence type="ECO:0000313" key="1">
    <source>
        <dbReference type="EMBL" id="CUO98676.1"/>
    </source>
</evidence>
<dbReference type="EMBL" id="CYZU01000048">
    <property type="protein sequence ID" value="CUO98676.1"/>
    <property type="molecule type" value="Genomic_DNA"/>
</dbReference>
<accession>A0A174JKG8</accession>
<dbReference type="OrthoDB" id="2075081at2"/>
<dbReference type="AlphaFoldDB" id="A0A174JKG8"/>
<name>A0A174JKG8_9FIRM</name>